<sequence>MAKLQVRYNHRVAKKLKSICVETGMSRGEAAKISLSCLSVPRVSGTTRRNPGRMDGVQWKSDSFLCPERVDGFESFYGDSGAYEMKEEECCMNDDRRSNRTSERIHTISLLDIARPAKSKGITKEYEVVKGVRQVICLDEEEVCLEEQWEEWEEIYEPSDTEKPTYADVLKNK</sequence>
<evidence type="ECO:0000313" key="2">
    <source>
        <dbReference type="Proteomes" id="UP001150238"/>
    </source>
</evidence>
<gene>
    <name evidence="1" type="ORF">C8J55DRAFT_522361</name>
</gene>
<proteinExistence type="predicted"/>
<dbReference type="EMBL" id="JANVFS010000031">
    <property type="protein sequence ID" value="KAJ4470661.1"/>
    <property type="molecule type" value="Genomic_DNA"/>
</dbReference>
<name>A0A9W8ZZ29_9AGAR</name>
<reference evidence="1" key="1">
    <citation type="submission" date="2022-08" db="EMBL/GenBank/DDBJ databases">
        <authorList>
            <consortium name="DOE Joint Genome Institute"/>
            <person name="Min B."/>
            <person name="Riley R."/>
            <person name="Sierra-Patev S."/>
            <person name="Naranjo-Ortiz M."/>
            <person name="Looney B."/>
            <person name="Konkel Z."/>
            <person name="Slot J.C."/>
            <person name="Sakamoto Y."/>
            <person name="Steenwyk J.L."/>
            <person name="Rokas A."/>
            <person name="Carro J."/>
            <person name="Camarero S."/>
            <person name="Ferreira P."/>
            <person name="Molpeceres G."/>
            <person name="Ruiz-Duenas F.J."/>
            <person name="Serrano A."/>
            <person name="Henrissat B."/>
            <person name="Drula E."/>
            <person name="Hughes K.W."/>
            <person name="Mata J.L."/>
            <person name="Ishikawa N.K."/>
            <person name="Vargas-Isla R."/>
            <person name="Ushijima S."/>
            <person name="Smith C.A."/>
            <person name="Ahrendt S."/>
            <person name="Andreopoulos W."/>
            <person name="He G."/>
            <person name="Labutti K."/>
            <person name="Lipzen A."/>
            <person name="Ng V."/>
            <person name="Sandor L."/>
            <person name="Barry K."/>
            <person name="Martinez A.T."/>
            <person name="Xiao Y."/>
            <person name="Gibbons J.G."/>
            <person name="Terashima K."/>
            <person name="Hibbett D.S."/>
            <person name="Grigoriev I.V."/>
        </authorList>
    </citation>
    <scope>NUCLEOTIDE SEQUENCE</scope>
    <source>
        <strain evidence="1">Sp2 HRB7682 ss15</strain>
    </source>
</reference>
<reference evidence="1" key="2">
    <citation type="journal article" date="2023" name="Proc. Natl. Acad. Sci. U.S.A.">
        <title>A global phylogenomic analysis of the shiitake genus Lentinula.</title>
        <authorList>
            <person name="Sierra-Patev S."/>
            <person name="Min B."/>
            <person name="Naranjo-Ortiz M."/>
            <person name="Looney B."/>
            <person name="Konkel Z."/>
            <person name="Slot J.C."/>
            <person name="Sakamoto Y."/>
            <person name="Steenwyk J.L."/>
            <person name="Rokas A."/>
            <person name="Carro J."/>
            <person name="Camarero S."/>
            <person name="Ferreira P."/>
            <person name="Molpeceres G."/>
            <person name="Ruiz-Duenas F.J."/>
            <person name="Serrano A."/>
            <person name="Henrissat B."/>
            <person name="Drula E."/>
            <person name="Hughes K.W."/>
            <person name="Mata J.L."/>
            <person name="Ishikawa N.K."/>
            <person name="Vargas-Isla R."/>
            <person name="Ushijima S."/>
            <person name="Smith C.A."/>
            <person name="Donoghue J."/>
            <person name="Ahrendt S."/>
            <person name="Andreopoulos W."/>
            <person name="He G."/>
            <person name="LaButti K."/>
            <person name="Lipzen A."/>
            <person name="Ng V."/>
            <person name="Riley R."/>
            <person name="Sandor L."/>
            <person name="Barry K."/>
            <person name="Martinez A.T."/>
            <person name="Xiao Y."/>
            <person name="Gibbons J.G."/>
            <person name="Terashima K."/>
            <person name="Grigoriev I.V."/>
            <person name="Hibbett D."/>
        </authorList>
    </citation>
    <scope>NUCLEOTIDE SEQUENCE</scope>
    <source>
        <strain evidence="1">Sp2 HRB7682 ss15</strain>
    </source>
</reference>
<dbReference type="AlphaFoldDB" id="A0A9W8ZZ29"/>
<accession>A0A9W8ZZ29</accession>
<comment type="caution">
    <text evidence="1">The sequence shown here is derived from an EMBL/GenBank/DDBJ whole genome shotgun (WGS) entry which is preliminary data.</text>
</comment>
<dbReference type="Proteomes" id="UP001150238">
    <property type="component" value="Unassembled WGS sequence"/>
</dbReference>
<organism evidence="1 2">
    <name type="scientific">Lentinula lateritia</name>
    <dbReference type="NCBI Taxonomy" id="40482"/>
    <lineage>
        <taxon>Eukaryota</taxon>
        <taxon>Fungi</taxon>
        <taxon>Dikarya</taxon>
        <taxon>Basidiomycota</taxon>
        <taxon>Agaricomycotina</taxon>
        <taxon>Agaricomycetes</taxon>
        <taxon>Agaricomycetidae</taxon>
        <taxon>Agaricales</taxon>
        <taxon>Marasmiineae</taxon>
        <taxon>Omphalotaceae</taxon>
        <taxon>Lentinula</taxon>
    </lineage>
</organism>
<protein>
    <submittedName>
        <fullName evidence="1">Uncharacterized protein</fullName>
    </submittedName>
</protein>
<evidence type="ECO:0000313" key="1">
    <source>
        <dbReference type="EMBL" id="KAJ4470661.1"/>
    </source>
</evidence>